<reference evidence="3" key="1">
    <citation type="submission" date="2019-10" db="EMBL/GenBank/DDBJ databases">
        <title>Lacipirellula parvula gen. nov., sp. nov., representing a lineage of planctomycetes widespread in freshwater anoxic habitats, and description of the family Lacipirellulaceae.</title>
        <authorList>
            <person name="Dedysh S.N."/>
            <person name="Kulichevskaya I.S."/>
            <person name="Beletsky A.V."/>
            <person name="Rakitin A.L."/>
            <person name="Mardanov A.V."/>
            <person name="Ivanova A.A."/>
            <person name="Saltykova V.X."/>
            <person name="Rijpstra W.I.C."/>
            <person name="Sinninghe Damste J.S."/>
            <person name="Ravin N.V."/>
        </authorList>
    </citation>
    <scope>NUCLEOTIDE SEQUENCE [LARGE SCALE GENOMIC DNA]</scope>
    <source>
        <strain evidence="3">PX69</strain>
    </source>
</reference>
<keyword evidence="3" id="KW-1185">Reference proteome</keyword>
<gene>
    <name evidence="2" type="ORF">PLANPX_2728</name>
</gene>
<keyword evidence="1" id="KW-1133">Transmembrane helix</keyword>
<dbReference type="Gene3D" id="3.30.700.10">
    <property type="entry name" value="Glycoprotein, Type 4 Pilin"/>
    <property type="match status" value="1"/>
</dbReference>
<dbReference type="SUPFAM" id="SSF54523">
    <property type="entry name" value="Pili subunits"/>
    <property type="match status" value="1"/>
</dbReference>
<dbReference type="AlphaFoldDB" id="A0A5K7XFJ6"/>
<dbReference type="RefSeq" id="WP_152098965.1">
    <property type="nucleotide sequence ID" value="NZ_AP021861.1"/>
</dbReference>
<feature type="transmembrane region" description="Helical" evidence="1">
    <location>
        <begin position="12"/>
        <end position="37"/>
    </location>
</feature>
<evidence type="ECO:0000313" key="3">
    <source>
        <dbReference type="Proteomes" id="UP000326837"/>
    </source>
</evidence>
<keyword evidence="1" id="KW-0472">Membrane</keyword>
<evidence type="ECO:0000313" key="2">
    <source>
        <dbReference type="EMBL" id="BBO33116.1"/>
    </source>
</evidence>
<dbReference type="Proteomes" id="UP000326837">
    <property type="component" value="Chromosome"/>
</dbReference>
<dbReference type="InterPro" id="IPR012902">
    <property type="entry name" value="N_methyl_site"/>
</dbReference>
<evidence type="ECO:0008006" key="4">
    <source>
        <dbReference type="Google" id="ProtNLM"/>
    </source>
</evidence>
<organism evidence="2 3">
    <name type="scientific">Lacipirellula parvula</name>
    <dbReference type="NCBI Taxonomy" id="2650471"/>
    <lineage>
        <taxon>Bacteria</taxon>
        <taxon>Pseudomonadati</taxon>
        <taxon>Planctomycetota</taxon>
        <taxon>Planctomycetia</taxon>
        <taxon>Pirellulales</taxon>
        <taxon>Lacipirellulaceae</taxon>
        <taxon>Lacipirellula</taxon>
    </lineage>
</organism>
<accession>A0A5K7XFJ6</accession>
<sequence>MIRVKWPLRYGFSLIEFFAVSTIVGILAAIVVPRVVIDESLGKEKIRDHYAAAIDVAVKRYHAEHGTWPTAMADLANDPEFFPDGLPLNPVTGQPFVLNEETGQAQ</sequence>
<protein>
    <recommendedName>
        <fullName evidence="4">Type II secretion system protein GspG C-terminal domain-containing protein</fullName>
    </recommendedName>
</protein>
<name>A0A5K7XFJ6_9BACT</name>
<proteinExistence type="predicted"/>
<dbReference type="KEGG" id="lpav:PLANPX_2728"/>
<dbReference type="NCBIfam" id="TIGR02532">
    <property type="entry name" value="IV_pilin_GFxxxE"/>
    <property type="match status" value="1"/>
</dbReference>
<dbReference type="EMBL" id="AP021861">
    <property type="protein sequence ID" value="BBO33116.1"/>
    <property type="molecule type" value="Genomic_DNA"/>
</dbReference>
<dbReference type="InterPro" id="IPR045584">
    <property type="entry name" value="Pilin-like"/>
</dbReference>
<keyword evidence="1" id="KW-0812">Transmembrane</keyword>
<evidence type="ECO:0000256" key="1">
    <source>
        <dbReference type="SAM" id="Phobius"/>
    </source>
</evidence>